<sequence length="288" mass="31541">MHRINKFKSAWGILPIDQRDTVLPSANTKDSKDCAQQQSVVTCTIIKETPDSKTGIALEQQGRNVCISHIIPGRLASGTALRPGMRLVSVNDMQCQGCRFQQVSQLLMDAVGTVTIVAAGTPVSNQVENNMLFEEKQDGMRIPSFVLRSCQPVSVTDSSTSNNKRRQRIQARSAARNKQVLCKRFGIRLASGCDNSDVMIVEILDRSPFLLGKKTSATNAEVKVGMTILSIQGTSCRGKSAVEVANQLDILSVGSKFLVVLGRSDGTIVRTVWGTAQKRNRTKNKHRR</sequence>
<name>A0A9N8E445_9STRA</name>
<dbReference type="InterPro" id="IPR001478">
    <property type="entry name" value="PDZ"/>
</dbReference>
<dbReference type="InterPro" id="IPR036034">
    <property type="entry name" value="PDZ_sf"/>
</dbReference>
<organism evidence="2 3">
    <name type="scientific">Seminavis robusta</name>
    <dbReference type="NCBI Taxonomy" id="568900"/>
    <lineage>
        <taxon>Eukaryota</taxon>
        <taxon>Sar</taxon>
        <taxon>Stramenopiles</taxon>
        <taxon>Ochrophyta</taxon>
        <taxon>Bacillariophyta</taxon>
        <taxon>Bacillariophyceae</taxon>
        <taxon>Bacillariophycidae</taxon>
        <taxon>Naviculales</taxon>
        <taxon>Naviculaceae</taxon>
        <taxon>Seminavis</taxon>
    </lineage>
</organism>
<proteinExistence type="predicted"/>
<accession>A0A9N8E445</accession>
<dbReference type="SMART" id="SM00228">
    <property type="entry name" value="PDZ"/>
    <property type="match status" value="2"/>
</dbReference>
<dbReference type="AlphaFoldDB" id="A0A9N8E445"/>
<evidence type="ECO:0000313" key="2">
    <source>
        <dbReference type="EMBL" id="CAB9511384.1"/>
    </source>
</evidence>
<gene>
    <name evidence="2" type="ORF">SEMRO_482_G151840.1</name>
</gene>
<dbReference type="SUPFAM" id="SSF50156">
    <property type="entry name" value="PDZ domain-like"/>
    <property type="match status" value="2"/>
</dbReference>
<dbReference type="PROSITE" id="PS50106">
    <property type="entry name" value="PDZ"/>
    <property type="match status" value="1"/>
</dbReference>
<dbReference type="Proteomes" id="UP001153069">
    <property type="component" value="Unassembled WGS sequence"/>
</dbReference>
<comment type="caution">
    <text evidence="2">The sequence shown here is derived from an EMBL/GenBank/DDBJ whole genome shotgun (WGS) entry which is preliminary data.</text>
</comment>
<reference evidence="2" key="1">
    <citation type="submission" date="2020-06" db="EMBL/GenBank/DDBJ databases">
        <authorList>
            <consortium name="Plant Systems Biology data submission"/>
        </authorList>
    </citation>
    <scope>NUCLEOTIDE SEQUENCE</scope>
    <source>
        <strain evidence="2">D6</strain>
    </source>
</reference>
<keyword evidence="3" id="KW-1185">Reference proteome</keyword>
<evidence type="ECO:0000259" key="1">
    <source>
        <dbReference type="PROSITE" id="PS50106"/>
    </source>
</evidence>
<feature type="domain" description="PDZ" evidence="1">
    <location>
        <begin position="42"/>
        <end position="122"/>
    </location>
</feature>
<protein>
    <recommendedName>
        <fullName evidence="1">PDZ domain-containing protein</fullName>
    </recommendedName>
</protein>
<dbReference type="EMBL" id="CAICTM010000481">
    <property type="protein sequence ID" value="CAB9511384.1"/>
    <property type="molecule type" value="Genomic_DNA"/>
</dbReference>
<dbReference type="Gene3D" id="2.30.42.10">
    <property type="match status" value="1"/>
</dbReference>
<evidence type="ECO:0000313" key="3">
    <source>
        <dbReference type="Proteomes" id="UP001153069"/>
    </source>
</evidence>